<dbReference type="PANTHER" id="PTHR43991">
    <property type="entry name" value="WD REPEAT PROTEIN (AFU_ORTHOLOGUE AFUA_8G05640)-RELATED"/>
    <property type="match status" value="1"/>
</dbReference>
<dbReference type="OMA" id="IPMSTIA"/>
<feature type="compositionally biased region" description="Polar residues" evidence="2">
    <location>
        <begin position="23"/>
        <end position="38"/>
    </location>
</feature>
<protein>
    <submittedName>
        <fullName evidence="3">Uncharacterized protein</fullName>
    </submittedName>
</protein>
<dbReference type="STRING" id="573729.G2Q1G8"/>
<dbReference type="InterPro" id="IPR001680">
    <property type="entry name" value="WD40_rpt"/>
</dbReference>
<dbReference type="SUPFAM" id="SSF50978">
    <property type="entry name" value="WD40 repeat-like"/>
    <property type="match status" value="1"/>
</dbReference>
<dbReference type="eggNOG" id="ENOG502QPI7">
    <property type="taxonomic scope" value="Eukaryota"/>
</dbReference>
<dbReference type="RefSeq" id="XP_003659403.1">
    <property type="nucleotide sequence ID" value="XM_003659355.1"/>
</dbReference>
<keyword evidence="1" id="KW-0853">WD repeat</keyword>
<dbReference type="GeneID" id="11513109"/>
<dbReference type="PANTHER" id="PTHR43991:SF12">
    <property type="entry name" value="WD REPEAT PROTEIN (AFU_ORTHOLOGUE AFUA_8G05640)"/>
    <property type="match status" value="1"/>
</dbReference>
<dbReference type="HOGENOM" id="CLU_010671_2_1_1"/>
<dbReference type="Proteomes" id="UP000007322">
    <property type="component" value="Chromosome 1"/>
</dbReference>
<reference evidence="3 4" key="1">
    <citation type="journal article" date="2011" name="Nat. Biotechnol.">
        <title>Comparative genomic analysis of the thermophilic biomass-degrading fungi Myceliophthora thermophila and Thielavia terrestris.</title>
        <authorList>
            <person name="Berka R.M."/>
            <person name="Grigoriev I.V."/>
            <person name="Otillar R."/>
            <person name="Salamov A."/>
            <person name="Grimwood J."/>
            <person name="Reid I."/>
            <person name="Ishmael N."/>
            <person name="John T."/>
            <person name="Darmond C."/>
            <person name="Moisan M.-C."/>
            <person name="Henrissat B."/>
            <person name="Coutinho P.M."/>
            <person name="Lombard V."/>
            <person name="Natvig D.O."/>
            <person name="Lindquist E."/>
            <person name="Schmutz J."/>
            <person name="Lucas S."/>
            <person name="Harris P."/>
            <person name="Powlowski J."/>
            <person name="Bellemare A."/>
            <person name="Taylor D."/>
            <person name="Butler G."/>
            <person name="de Vries R.P."/>
            <person name="Allijn I.E."/>
            <person name="van den Brink J."/>
            <person name="Ushinsky S."/>
            <person name="Storms R."/>
            <person name="Powell A.J."/>
            <person name="Paulsen I.T."/>
            <person name="Elbourne L.D.H."/>
            <person name="Baker S.E."/>
            <person name="Magnuson J."/>
            <person name="LaBoissiere S."/>
            <person name="Clutterbuck A.J."/>
            <person name="Martinez D."/>
            <person name="Wogulis M."/>
            <person name="de Leon A.L."/>
            <person name="Rey M.W."/>
            <person name="Tsang A."/>
        </authorList>
    </citation>
    <scope>NUCLEOTIDE SEQUENCE [LARGE SCALE GENOMIC DNA]</scope>
    <source>
        <strain evidence="4">ATCC 42464 / BCRC 31852 / DSM 1799</strain>
    </source>
</reference>
<sequence length="716" mass="78248">MAPLPMASPPAHDLPRRLGPLATDSSVSSSQATLNPDSESNRDHESEVSSYTLDDADDEDQGLDEPDDDQEEGEDDEGTDDDDVDIALHSAGQHACPIHSQQFSLGEPATYQDHLDPYDSDSLDMSDDAGAPLVDYVVNQLFADGVPDTDDSIGSDSDAELPWAADGSSNPESDIAADPAVTPEAQTATIGAHAQAATFMATAPFAALAWDPLPPGLAWTHPFSLSNPNPATIGSSNPGLVDFLHHWARQSRILHGTARGSCPWPARVNRLLSFEDKSIEYDDLEGDQCDFQGIDWEDIGVTRRDARERRLLTYSNYMNIPGSDRWTPDLPDVALPRRDSFFRFRRMDIRWNVHLSHFQLRNVLASTSRSRVFYPAIGSVQQFNPMSGHGRPVMELSDAPHSQVSTLAAGHGVLVAGGFSGQYLLRHLDSGEPDNTACHEGVITNSVSGITNHVAVYQARTSTTPLAAFASNDNCFRVLDLAAETWLSEEVHEFAPNCTALSPDGRLRVMVGDSLDVIITAAESTFPKGQPDILQRLSGHRDYGFACDWADDGWTIATAFQDKTVKIWDARRFTDSAGNAVSVCTIRSEMAGVRSLRFSPIGSGKRVLVAAEEADFINIIDAQTFRSKQTVDVFSELGGISFENGGQDLLVLCCDRARGGILQLERCGQGDECSRNSDCEDKQDWPQSVFTEERQSRKSRYRMRGKAAAHVDLDPF</sequence>
<feature type="region of interest" description="Disordered" evidence="2">
    <location>
        <begin position="678"/>
        <end position="698"/>
    </location>
</feature>
<gene>
    <name evidence="3" type="ORF">MYCTH_2296384</name>
</gene>
<dbReference type="OrthoDB" id="20669at2759"/>
<feature type="region of interest" description="Disordered" evidence="2">
    <location>
        <begin position="1"/>
        <end position="86"/>
    </location>
</feature>
<evidence type="ECO:0000256" key="1">
    <source>
        <dbReference type="PROSITE-ProRule" id="PRU00221"/>
    </source>
</evidence>
<dbReference type="InterPro" id="IPR036322">
    <property type="entry name" value="WD40_repeat_dom_sf"/>
</dbReference>
<dbReference type="PROSITE" id="PS50082">
    <property type="entry name" value="WD_REPEATS_2"/>
    <property type="match status" value="1"/>
</dbReference>
<accession>G2Q1G8</accession>
<evidence type="ECO:0000313" key="3">
    <source>
        <dbReference type="EMBL" id="AEO54158.1"/>
    </source>
</evidence>
<proteinExistence type="predicted"/>
<evidence type="ECO:0000256" key="2">
    <source>
        <dbReference type="SAM" id="MobiDB-lite"/>
    </source>
</evidence>
<dbReference type="EMBL" id="CP003002">
    <property type="protein sequence ID" value="AEO54158.1"/>
    <property type="molecule type" value="Genomic_DNA"/>
</dbReference>
<organism evidence="3 4">
    <name type="scientific">Thermothelomyces thermophilus (strain ATCC 42464 / BCRC 31852 / DSM 1799)</name>
    <name type="common">Sporotrichum thermophile</name>
    <dbReference type="NCBI Taxonomy" id="573729"/>
    <lineage>
        <taxon>Eukaryota</taxon>
        <taxon>Fungi</taxon>
        <taxon>Dikarya</taxon>
        <taxon>Ascomycota</taxon>
        <taxon>Pezizomycotina</taxon>
        <taxon>Sordariomycetes</taxon>
        <taxon>Sordariomycetidae</taxon>
        <taxon>Sordariales</taxon>
        <taxon>Chaetomiaceae</taxon>
        <taxon>Thermothelomyces</taxon>
    </lineage>
</organism>
<dbReference type="KEGG" id="mtm:MYCTH_2296384"/>
<dbReference type="InParanoid" id="G2Q1G8"/>
<name>G2Q1G8_THET4</name>
<dbReference type="AlphaFoldDB" id="G2Q1G8"/>
<feature type="compositionally biased region" description="Acidic residues" evidence="2">
    <location>
        <begin position="54"/>
        <end position="85"/>
    </location>
</feature>
<feature type="compositionally biased region" description="Acidic residues" evidence="2">
    <location>
        <begin position="147"/>
        <end position="159"/>
    </location>
</feature>
<keyword evidence="4" id="KW-1185">Reference proteome</keyword>
<feature type="region of interest" description="Disordered" evidence="2">
    <location>
        <begin position="147"/>
        <end position="173"/>
    </location>
</feature>
<dbReference type="InterPro" id="IPR015943">
    <property type="entry name" value="WD40/YVTN_repeat-like_dom_sf"/>
</dbReference>
<dbReference type="VEuPathDB" id="FungiDB:MYCTH_2296384"/>
<dbReference type="Gene3D" id="2.130.10.10">
    <property type="entry name" value="YVTN repeat-like/Quinoprotein amine dehydrogenase"/>
    <property type="match status" value="1"/>
</dbReference>
<evidence type="ECO:0000313" key="4">
    <source>
        <dbReference type="Proteomes" id="UP000007322"/>
    </source>
</evidence>
<feature type="repeat" description="WD" evidence="1">
    <location>
        <begin position="537"/>
        <end position="569"/>
    </location>
</feature>
<dbReference type="SMART" id="SM00320">
    <property type="entry name" value="WD40"/>
    <property type="match status" value="2"/>
</dbReference>
<dbReference type="PROSITE" id="PS50294">
    <property type="entry name" value="WD_REPEATS_REGION"/>
    <property type="match status" value="1"/>
</dbReference>